<keyword evidence="4 5" id="KW-0472">Membrane</keyword>
<name>A0A286U940_9AGAM</name>
<evidence type="ECO:0000256" key="5">
    <source>
        <dbReference type="SAM" id="Phobius"/>
    </source>
</evidence>
<evidence type="ECO:0000313" key="8">
    <source>
        <dbReference type="Proteomes" id="UP000217199"/>
    </source>
</evidence>
<dbReference type="STRING" id="2282107.A0A286U940"/>
<comment type="subcellular location">
    <subcellularLocation>
        <location evidence="1">Membrane</location>
    </subcellularLocation>
</comment>
<dbReference type="Pfam" id="PF04116">
    <property type="entry name" value="FA_hydroxylase"/>
    <property type="match status" value="1"/>
</dbReference>
<keyword evidence="8" id="KW-1185">Reference proteome</keyword>
<dbReference type="Proteomes" id="UP000217199">
    <property type="component" value="Unassembled WGS sequence"/>
</dbReference>
<evidence type="ECO:0000256" key="2">
    <source>
        <dbReference type="ARBA" id="ARBA00022692"/>
    </source>
</evidence>
<comment type="caution">
    <text evidence="7">The sequence shown here is derived from an EMBL/GenBank/DDBJ whole genome shotgun (WGS) entry which is preliminary data.</text>
</comment>
<dbReference type="InterPro" id="IPR050307">
    <property type="entry name" value="Sterol_Desaturase_Related"/>
</dbReference>
<feature type="transmembrane region" description="Helical" evidence="5">
    <location>
        <begin position="162"/>
        <end position="185"/>
    </location>
</feature>
<proteinExistence type="predicted"/>
<accession>A0A286U940</accession>
<dbReference type="OrthoDB" id="408954at2759"/>
<reference evidence="7 8" key="1">
    <citation type="journal article" date="2017" name="Mol. Ecol.">
        <title>Comparative and population genomic landscape of Phellinus noxius: A hypervariable fungus causing root rot in trees.</title>
        <authorList>
            <person name="Chung C.L."/>
            <person name="Lee T.J."/>
            <person name="Akiba M."/>
            <person name="Lee H.H."/>
            <person name="Kuo T.H."/>
            <person name="Liu D."/>
            <person name="Ke H.M."/>
            <person name="Yokoi T."/>
            <person name="Roa M.B."/>
            <person name="Lu M.J."/>
            <person name="Chang Y.Y."/>
            <person name="Ann P.J."/>
            <person name="Tsai J.N."/>
            <person name="Chen C.Y."/>
            <person name="Tzean S.S."/>
            <person name="Ota Y."/>
            <person name="Hattori T."/>
            <person name="Sahashi N."/>
            <person name="Liou R.F."/>
            <person name="Kikuchi T."/>
            <person name="Tsai I.J."/>
        </authorList>
    </citation>
    <scope>NUCLEOTIDE SEQUENCE [LARGE SCALE GENOMIC DNA]</scope>
    <source>
        <strain evidence="7 8">FFPRI411160</strain>
    </source>
</reference>
<dbReference type="InterPro" id="IPR006694">
    <property type="entry name" value="Fatty_acid_hydroxylase"/>
</dbReference>
<evidence type="ECO:0000313" key="7">
    <source>
        <dbReference type="EMBL" id="PAV16075.1"/>
    </source>
</evidence>
<dbReference type="GO" id="GO:0008610">
    <property type="term" value="P:lipid biosynthetic process"/>
    <property type="evidence" value="ECO:0007669"/>
    <property type="project" value="InterPro"/>
</dbReference>
<feature type="transmembrane region" description="Helical" evidence="5">
    <location>
        <begin position="95"/>
        <end position="114"/>
    </location>
</feature>
<evidence type="ECO:0000259" key="6">
    <source>
        <dbReference type="Pfam" id="PF04116"/>
    </source>
</evidence>
<dbReference type="AlphaFoldDB" id="A0A286U940"/>
<keyword evidence="2 5" id="KW-0812">Transmembrane</keyword>
<feature type="domain" description="Fatty acid hydroxylase" evidence="6">
    <location>
        <begin position="173"/>
        <end position="308"/>
    </location>
</feature>
<dbReference type="PANTHER" id="PTHR11863">
    <property type="entry name" value="STEROL DESATURASE"/>
    <property type="match status" value="1"/>
</dbReference>
<dbReference type="InParanoid" id="A0A286U940"/>
<keyword evidence="3 5" id="KW-1133">Transmembrane helix</keyword>
<dbReference type="GO" id="GO:0016491">
    <property type="term" value="F:oxidoreductase activity"/>
    <property type="evidence" value="ECO:0007669"/>
    <property type="project" value="InterPro"/>
</dbReference>
<gene>
    <name evidence="7" type="ORF">PNOK_0769500</name>
</gene>
<dbReference type="GO" id="GO:0005506">
    <property type="term" value="F:iron ion binding"/>
    <property type="evidence" value="ECO:0007669"/>
    <property type="project" value="InterPro"/>
</dbReference>
<feature type="transmembrane region" description="Helical" evidence="5">
    <location>
        <begin position="45"/>
        <end position="65"/>
    </location>
</feature>
<evidence type="ECO:0000256" key="3">
    <source>
        <dbReference type="ARBA" id="ARBA00022989"/>
    </source>
</evidence>
<dbReference type="FunCoup" id="A0A286U940">
    <property type="interactions" value="83"/>
</dbReference>
<sequence length="330" mass="38459">MSSNLTDVPFFADSDLGALKHFVHSQPAFYHTSKPTVFEGMTDEVLALVSPFVAYWAYSIFFVALDSIEAPWIHRYRIHESAEVTSRNRVTKLGCFLWVLLQQVIQTVLGLYWMDTTESTPAFLTDIEGIRNIVIYAAQTILGETTSNWFLLSYGASSVRFIYWWGYPIAQLVFAMFCIDTWQYFWHRAFHVNRFLYKHFHSWHHRLYVPYAYGALYNHPLEGFVLDTLGTGIAHSLSGMTVRQASFLFAFSTMKTIDDHCGYRLPLDPLQLFFGNNADYHDIHHQVAGIKSNFSQPFFIHWDVILGTRMTREAMENRQRRWKEKVEKST</sequence>
<dbReference type="GO" id="GO:0016020">
    <property type="term" value="C:membrane"/>
    <property type="evidence" value="ECO:0007669"/>
    <property type="project" value="UniProtKB-SubCell"/>
</dbReference>
<dbReference type="EMBL" id="NBII01000008">
    <property type="protein sequence ID" value="PAV16075.1"/>
    <property type="molecule type" value="Genomic_DNA"/>
</dbReference>
<evidence type="ECO:0000256" key="4">
    <source>
        <dbReference type="ARBA" id="ARBA00023136"/>
    </source>
</evidence>
<organism evidence="7 8">
    <name type="scientific">Pyrrhoderma noxium</name>
    <dbReference type="NCBI Taxonomy" id="2282107"/>
    <lineage>
        <taxon>Eukaryota</taxon>
        <taxon>Fungi</taxon>
        <taxon>Dikarya</taxon>
        <taxon>Basidiomycota</taxon>
        <taxon>Agaricomycotina</taxon>
        <taxon>Agaricomycetes</taxon>
        <taxon>Hymenochaetales</taxon>
        <taxon>Hymenochaetaceae</taxon>
        <taxon>Pyrrhoderma</taxon>
    </lineage>
</organism>
<protein>
    <submittedName>
        <fullName evidence="7">Sphingosine hydroxylase</fullName>
    </submittedName>
</protein>
<evidence type="ECO:0000256" key="1">
    <source>
        <dbReference type="ARBA" id="ARBA00004370"/>
    </source>
</evidence>